<reference evidence="2 3" key="1">
    <citation type="submission" date="2022-05" db="EMBL/GenBank/DDBJ databases">
        <authorList>
            <consortium name="Genoscope - CEA"/>
            <person name="William W."/>
        </authorList>
    </citation>
    <scope>NUCLEOTIDE SEQUENCE [LARGE SCALE GENOMIC DNA]</scope>
</reference>
<sequence>MHFKNGISDCVLSTGSGLFAFLGKFATMANNIAEDEQPESGNQQTGASNEHQENQQQLISEEEEGNLENRRVAEFINTLDEQMVKTLAIRALQRSVGSMDYVDSLLLMEPEDESNNSDQEPNVADDDASPLSVPLSSTQVID</sequence>
<evidence type="ECO:0000256" key="1">
    <source>
        <dbReference type="SAM" id="MobiDB-lite"/>
    </source>
</evidence>
<accession>A0ABN8NA10</accession>
<dbReference type="EMBL" id="CALNXK010000011">
    <property type="protein sequence ID" value="CAH3043895.1"/>
    <property type="molecule type" value="Genomic_DNA"/>
</dbReference>
<keyword evidence="3" id="KW-1185">Reference proteome</keyword>
<gene>
    <name evidence="2" type="ORF">PLOB_00002714</name>
</gene>
<organism evidence="2 3">
    <name type="scientific">Porites lobata</name>
    <dbReference type="NCBI Taxonomy" id="104759"/>
    <lineage>
        <taxon>Eukaryota</taxon>
        <taxon>Metazoa</taxon>
        <taxon>Cnidaria</taxon>
        <taxon>Anthozoa</taxon>
        <taxon>Hexacorallia</taxon>
        <taxon>Scleractinia</taxon>
        <taxon>Fungiina</taxon>
        <taxon>Poritidae</taxon>
        <taxon>Porites</taxon>
    </lineage>
</organism>
<feature type="region of interest" description="Disordered" evidence="1">
    <location>
        <begin position="108"/>
        <end position="142"/>
    </location>
</feature>
<name>A0ABN8NA10_9CNID</name>
<evidence type="ECO:0000313" key="3">
    <source>
        <dbReference type="Proteomes" id="UP001159405"/>
    </source>
</evidence>
<proteinExistence type="predicted"/>
<feature type="region of interest" description="Disordered" evidence="1">
    <location>
        <begin position="34"/>
        <end position="67"/>
    </location>
</feature>
<comment type="caution">
    <text evidence="2">The sequence shown here is derived from an EMBL/GenBank/DDBJ whole genome shotgun (WGS) entry which is preliminary data.</text>
</comment>
<feature type="non-terminal residue" evidence="2">
    <location>
        <position position="142"/>
    </location>
</feature>
<feature type="compositionally biased region" description="Polar residues" evidence="1">
    <location>
        <begin position="39"/>
        <end position="59"/>
    </location>
</feature>
<protein>
    <submittedName>
        <fullName evidence="2">Uncharacterized protein</fullName>
    </submittedName>
</protein>
<dbReference type="Proteomes" id="UP001159405">
    <property type="component" value="Unassembled WGS sequence"/>
</dbReference>
<evidence type="ECO:0000313" key="2">
    <source>
        <dbReference type="EMBL" id="CAH3043895.1"/>
    </source>
</evidence>